<reference evidence="4" key="3">
    <citation type="submission" date="2023-06" db="EMBL/GenBank/DDBJ databases">
        <authorList>
            <person name="Sun Q."/>
            <person name="Zhou Y."/>
        </authorList>
    </citation>
    <scope>NUCLEOTIDE SEQUENCE</scope>
    <source>
        <strain evidence="4">CGMCC 1.10859</strain>
    </source>
</reference>
<dbReference type="InterPro" id="IPR036365">
    <property type="entry name" value="PGBD-like_sf"/>
</dbReference>
<dbReference type="Proteomes" id="UP000199541">
    <property type="component" value="Unassembled WGS sequence"/>
</dbReference>
<comment type="caution">
    <text evidence="4">The sequence shown here is derived from an EMBL/GenBank/DDBJ whole genome shotgun (WGS) entry which is preliminary data.</text>
</comment>
<evidence type="ECO:0000313" key="6">
    <source>
        <dbReference type="Proteomes" id="UP000199541"/>
    </source>
</evidence>
<keyword evidence="2" id="KW-0732">Signal</keyword>
<reference evidence="4" key="1">
    <citation type="journal article" date="2014" name="Int. J. Syst. Evol. Microbiol.">
        <title>Complete genome sequence of Corynebacterium casei LMG S-19264T (=DSM 44701T), isolated from a smear-ripened cheese.</title>
        <authorList>
            <consortium name="US DOE Joint Genome Institute (JGI-PGF)"/>
            <person name="Walter F."/>
            <person name="Albersmeier A."/>
            <person name="Kalinowski J."/>
            <person name="Ruckert C."/>
        </authorList>
    </citation>
    <scope>NUCLEOTIDE SEQUENCE</scope>
    <source>
        <strain evidence="4">CGMCC 1.10859</strain>
    </source>
</reference>
<dbReference type="EMBL" id="FNOB01000009">
    <property type="protein sequence ID" value="SDX04587.1"/>
    <property type="molecule type" value="Genomic_DNA"/>
</dbReference>
<dbReference type="InterPro" id="IPR002477">
    <property type="entry name" value="Peptidoglycan-bd-like"/>
</dbReference>
<feature type="region of interest" description="Disordered" evidence="1">
    <location>
        <begin position="141"/>
        <end position="183"/>
    </location>
</feature>
<evidence type="ECO:0000256" key="1">
    <source>
        <dbReference type="SAM" id="MobiDB-lite"/>
    </source>
</evidence>
<name>A0AAN4URR8_9RHOB</name>
<protein>
    <submittedName>
        <fullName evidence="5">Peptidoglycan binding domain-containing protein</fullName>
    </submittedName>
    <submittedName>
        <fullName evidence="4">Peptidoglycan-binding protein</fullName>
    </submittedName>
</protein>
<dbReference type="Gene3D" id="2.40.10.120">
    <property type="match status" value="1"/>
</dbReference>
<keyword evidence="6" id="KW-1185">Reference proteome</keyword>
<reference evidence="5 6" key="2">
    <citation type="submission" date="2016-10" db="EMBL/GenBank/DDBJ databases">
        <authorList>
            <person name="Varghese N."/>
            <person name="Submissions S."/>
        </authorList>
    </citation>
    <scope>NUCLEOTIDE SEQUENCE [LARGE SCALE GENOMIC DNA]</scope>
    <source>
        <strain evidence="5 6">DSM 24802</strain>
    </source>
</reference>
<dbReference type="EMBL" id="BNAB01000008">
    <property type="protein sequence ID" value="GHE02085.1"/>
    <property type="molecule type" value="Genomic_DNA"/>
</dbReference>
<accession>A0AAN4URR8</accession>
<organism evidence="4 7">
    <name type="scientific">Allgaiera indica</name>
    <dbReference type="NCBI Taxonomy" id="765699"/>
    <lineage>
        <taxon>Bacteria</taxon>
        <taxon>Pseudomonadati</taxon>
        <taxon>Pseudomonadota</taxon>
        <taxon>Alphaproteobacteria</taxon>
        <taxon>Rhodobacterales</taxon>
        <taxon>Paracoccaceae</taxon>
        <taxon>Allgaiera</taxon>
    </lineage>
</organism>
<feature type="domain" description="Peptidoglycan binding-like" evidence="3">
    <location>
        <begin position="178"/>
        <end position="233"/>
    </location>
</feature>
<feature type="chain" id="PRO_5042815984" evidence="2">
    <location>
        <begin position="21"/>
        <end position="609"/>
    </location>
</feature>
<evidence type="ECO:0000259" key="3">
    <source>
        <dbReference type="Pfam" id="PF01471"/>
    </source>
</evidence>
<dbReference type="Gene3D" id="1.10.101.10">
    <property type="entry name" value="PGBD-like superfamily/PGBD"/>
    <property type="match status" value="1"/>
</dbReference>
<dbReference type="InterPro" id="IPR036366">
    <property type="entry name" value="PGBDSf"/>
</dbReference>
<dbReference type="Pfam" id="PF13365">
    <property type="entry name" value="Trypsin_2"/>
    <property type="match status" value="1"/>
</dbReference>
<dbReference type="InterPro" id="IPR009003">
    <property type="entry name" value="Peptidase_S1_PA"/>
</dbReference>
<feature type="compositionally biased region" description="Basic and acidic residues" evidence="1">
    <location>
        <begin position="159"/>
        <end position="183"/>
    </location>
</feature>
<dbReference type="RefSeq" id="WP_035845348.1">
    <property type="nucleotide sequence ID" value="NZ_BNAB01000008.1"/>
</dbReference>
<dbReference type="SUPFAM" id="SSF47090">
    <property type="entry name" value="PGBD-like"/>
    <property type="match status" value="1"/>
</dbReference>
<dbReference type="AlphaFoldDB" id="A0AAN4URR8"/>
<sequence length="609" mass="64330">MRKFVGQVVLMVLMVMLAGAGTLRAQQQAWVQIEARPNLLQAQDRARAYDASFGNVEGFALTTGWYAIVLGPYGPAEARAKLRQLRRNGQIPSDSYVVEGEKFRRQFWPIGATTQMPQATTAAAAEPAANDEATATGGAAIASSATPGVDHSARTVPEAAERPETPAEARRAEAQLDRQQREHLQQALNWAGAYNGAIDGAFGRGTRGAMADWQSAQGYEPTGVLTTAQRSALLARYDKEQAALGLRTVTDENAGIEIALPMALLDPPRYDPPFAHYDAKNGSGVRVLLISEPGDRAALAGLYNLLQTLRIVPVTGPRALKSESFTISGSDDKNSSYSYAELQDGLIKGFVLAWKTGDGKPMSRVLKAMQSSFRPFGKASLDASMVPTPADQRRDLLAGLEVRKPVAARSGFFVDGQGAVLTTDAVLKDCASITIGPDTQARVAHEDHKLGLALLTPETALAPQAVARFESAAPSVGDPAAVAGFAYGGVLSAPVMTYGTIEGLTGLSGRTDLRRLSLKAMPGDAGGPVFDQSGAVIGLLLPREADAIKTQAGQQLPDNVRFAIDAKALTGVLKSAGLNPADNDRIGTMAPEDLAALGADTTVLVRCWK</sequence>
<feature type="signal peptide" evidence="2">
    <location>
        <begin position="1"/>
        <end position="20"/>
    </location>
</feature>
<evidence type="ECO:0000313" key="4">
    <source>
        <dbReference type="EMBL" id="GHE02085.1"/>
    </source>
</evidence>
<evidence type="ECO:0000256" key="2">
    <source>
        <dbReference type="SAM" id="SignalP"/>
    </source>
</evidence>
<dbReference type="Pfam" id="PF01471">
    <property type="entry name" value="PG_binding_1"/>
    <property type="match status" value="1"/>
</dbReference>
<proteinExistence type="predicted"/>
<dbReference type="Proteomes" id="UP000634647">
    <property type="component" value="Unassembled WGS sequence"/>
</dbReference>
<gene>
    <name evidence="4" type="ORF">GCM10008024_20280</name>
    <name evidence="5" type="ORF">SAMN05444006_10980</name>
</gene>
<evidence type="ECO:0000313" key="5">
    <source>
        <dbReference type="EMBL" id="SDX04587.1"/>
    </source>
</evidence>
<dbReference type="SUPFAM" id="SSF50494">
    <property type="entry name" value="Trypsin-like serine proteases"/>
    <property type="match status" value="1"/>
</dbReference>
<evidence type="ECO:0000313" key="7">
    <source>
        <dbReference type="Proteomes" id="UP000634647"/>
    </source>
</evidence>